<keyword evidence="2" id="KW-1003">Cell membrane</keyword>
<dbReference type="InterPro" id="IPR056563">
    <property type="entry name" value="LysM3_LYK4_5"/>
</dbReference>
<dbReference type="Pfam" id="PF23472">
    <property type="entry name" value="LysM2_CERK1_LYK3_4_5"/>
    <property type="match status" value="1"/>
</dbReference>
<dbReference type="InterPro" id="IPR018392">
    <property type="entry name" value="LysM"/>
</dbReference>
<protein>
    <recommendedName>
        <fullName evidence="17">LysM domain receptor-like kinase 4</fullName>
    </recommendedName>
</protein>
<evidence type="ECO:0000256" key="8">
    <source>
        <dbReference type="ARBA" id="ARBA00023136"/>
    </source>
</evidence>
<evidence type="ECO:0008006" key="17">
    <source>
        <dbReference type="Google" id="ProtNLM"/>
    </source>
</evidence>
<name>A0AAD3XJ94_NEPGR</name>
<dbReference type="GO" id="GO:0004672">
    <property type="term" value="F:protein kinase activity"/>
    <property type="evidence" value="ECO:0007669"/>
    <property type="project" value="InterPro"/>
</dbReference>
<dbReference type="InterPro" id="IPR052611">
    <property type="entry name" value="Plant_RLK_LysM"/>
</dbReference>
<gene>
    <name evidence="15" type="ORF">Nepgr_008305</name>
</gene>
<evidence type="ECO:0000256" key="7">
    <source>
        <dbReference type="ARBA" id="ARBA00022989"/>
    </source>
</evidence>
<evidence type="ECO:0000256" key="5">
    <source>
        <dbReference type="ARBA" id="ARBA00022741"/>
    </source>
</evidence>
<evidence type="ECO:0000256" key="12">
    <source>
        <dbReference type="SAM" id="SignalP"/>
    </source>
</evidence>
<evidence type="ECO:0000259" key="13">
    <source>
        <dbReference type="PROSITE" id="PS50011"/>
    </source>
</evidence>
<keyword evidence="3 11" id="KW-0812">Transmembrane</keyword>
<evidence type="ECO:0000256" key="6">
    <source>
        <dbReference type="ARBA" id="ARBA00022840"/>
    </source>
</evidence>
<evidence type="ECO:0000256" key="11">
    <source>
        <dbReference type="SAM" id="Phobius"/>
    </source>
</evidence>
<organism evidence="15 16">
    <name type="scientific">Nepenthes gracilis</name>
    <name type="common">Slender pitcher plant</name>
    <dbReference type="NCBI Taxonomy" id="150966"/>
    <lineage>
        <taxon>Eukaryota</taxon>
        <taxon>Viridiplantae</taxon>
        <taxon>Streptophyta</taxon>
        <taxon>Embryophyta</taxon>
        <taxon>Tracheophyta</taxon>
        <taxon>Spermatophyta</taxon>
        <taxon>Magnoliopsida</taxon>
        <taxon>eudicotyledons</taxon>
        <taxon>Gunneridae</taxon>
        <taxon>Pentapetalae</taxon>
        <taxon>Caryophyllales</taxon>
        <taxon>Nepenthaceae</taxon>
        <taxon>Nepenthes</taxon>
    </lineage>
</organism>
<dbReference type="PANTHER" id="PTHR45927:SF11">
    <property type="entry name" value="LYSM DOMAIN RECEPTOR-LIKE KINASE 4"/>
    <property type="match status" value="1"/>
</dbReference>
<feature type="chain" id="PRO_5042035389" description="LysM domain receptor-like kinase 4" evidence="12">
    <location>
        <begin position="24"/>
        <end position="645"/>
    </location>
</feature>
<comment type="caution">
    <text evidence="15">The sequence shown here is derived from an EMBL/GenBank/DDBJ whole genome shotgun (WGS) entry which is preliminary data.</text>
</comment>
<dbReference type="PROSITE" id="PS50011">
    <property type="entry name" value="PROTEIN_KINASE_DOM"/>
    <property type="match status" value="1"/>
</dbReference>
<dbReference type="InterPro" id="IPR000719">
    <property type="entry name" value="Prot_kinase_dom"/>
</dbReference>
<evidence type="ECO:0000313" key="16">
    <source>
        <dbReference type="Proteomes" id="UP001279734"/>
    </source>
</evidence>
<evidence type="ECO:0000313" key="15">
    <source>
        <dbReference type="EMBL" id="GMH06465.1"/>
    </source>
</evidence>
<dbReference type="Pfam" id="PF23473">
    <property type="entry name" value="LysM3_LYK4_5"/>
    <property type="match status" value="1"/>
</dbReference>
<evidence type="ECO:0000256" key="2">
    <source>
        <dbReference type="ARBA" id="ARBA00022475"/>
    </source>
</evidence>
<dbReference type="GO" id="GO:0051707">
    <property type="term" value="P:response to other organism"/>
    <property type="evidence" value="ECO:0007669"/>
    <property type="project" value="UniProtKB-ARBA"/>
</dbReference>
<evidence type="ECO:0000259" key="14">
    <source>
        <dbReference type="PROSITE" id="PS51782"/>
    </source>
</evidence>
<dbReference type="PROSITE" id="PS51782">
    <property type="entry name" value="LYSM"/>
    <property type="match status" value="1"/>
</dbReference>
<accession>A0AAD3XJ94</accession>
<dbReference type="Gene3D" id="1.10.510.10">
    <property type="entry name" value="Transferase(Phosphotransferase) domain 1"/>
    <property type="match status" value="1"/>
</dbReference>
<dbReference type="AlphaFoldDB" id="A0AAD3XJ94"/>
<dbReference type="Pfam" id="PF00069">
    <property type="entry name" value="Pkinase"/>
    <property type="match status" value="1"/>
</dbReference>
<sequence>MCLFPSVYIFIFSLTSFSSLIAGQQPYATSNCGGRNSPSALGYNCNGVKRSCHAYLLFRAQTPYTTISSIAGLLSSDPFQLSQINNVSKDAKLLTNHAVIVPVNCSCAGQYYQTNMTYVVEANDTPYTIANNTLEGLSTCQAIQNQRSGLVVDIFPGERLTIPIRCACPTKNQAEGGVKFLLTYIIKTGDAISSIAVRFGADVGRTLQANEKSEQNSVIYPFTTLLVPLQSPPNSSQIAKGASPLSSQVSPSPQSPFSSPPNNLRKRWDYFGAGVAAGGAFMLGIGAIIFYLITRKFEKKNKPLMSSMSSEAPEKAPLKKSEVELPRFMDLESIPSIAQSIKVYTIKDLQSATENFSPNRWIKGSVYQGIINGEQVAIKRKDGDSATTEINLLNKINHFNLLSLLGVCFHEGQWYLVHEYAANGSLSDWIYHGNEDDGKLLTWTQRIQISLDIATGLDYLHSYTTPAHVHKDIKSSNVLLDADFRAKVANLGQSKTVEQGHFALTRHIVGTKGYMAPEYLENGLITTKLDVYSYGVLMLEILTGKEVATLYEETTACLSEVLEAVLCEDEYDGKENLTPLIDPSLQGHYPAEVAMAVVRLADGCLRKDAGSRPPMNEIVKVLSRALTTSLIWESTSTSESQQPEP</sequence>
<evidence type="ECO:0000256" key="9">
    <source>
        <dbReference type="ARBA" id="ARBA00023157"/>
    </source>
</evidence>
<dbReference type="InterPro" id="IPR036779">
    <property type="entry name" value="LysM_dom_sf"/>
</dbReference>
<dbReference type="PANTHER" id="PTHR45927">
    <property type="entry name" value="LYSM-DOMAIN RECEPTOR-LIKE KINASE-RELATED"/>
    <property type="match status" value="1"/>
</dbReference>
<keyword evidence="16" id="KW-1185">Reference proteome</keyword>
<evidence type="ECO:0000256" key="4">
    <source>
        <dbReference type="ARBA" id="ARBA00022729"/>
    </source>
</evidence>
<comment type="subcellular location">
    <subcellularLocation>
        <location evidence="1">Cell membrane</location>
        <topology evidence="1">Single-pass membrane protein</topology>
    </subcellularLocation>
</comment>
<proteinExistence type="predicted"/>
<dbReference type="SMART" id="SM00257">
    <property type="entry name" value="LysM"/>
    <property type="match status" value="2"/>
</dbReference>
<keyword evidence="6" id="KW-0067">ATP-binding</keyword>
<dbReference type="GO" id="GO:0005886">
    <property type="term" value="C:plasma membrane"/>
    <property type="evidence" value="ECO:0007669"/>
    <property type="project" value="UniProtKB-SubCell"/>
</dbReference>
<keyword evidence="5" id="KW-0547">Nucleotide-binding</keyword>
<evidence type="ECO:0000256" key="1">
    <source>
        <dbReference type="ARBA" id="ARBA00004162"/>
    </source>
</evidence>
<keyword evidence="9" id="KW-1015">Disulfide bond</keyword>
<dbReference type="InterPro" id="IPR011009">
    <property type="entry name" value="Kinase-like_dom_sf"/>
</dbReference>
<keyword evidence="4 12" id="KW-0732">Signal</keyword>
<dbReference type="SUPFAM" id="SSF56112">
    <property type="entry name" value="Protein kinase-like (PK-like)"/>
    <property type="match status" value="1"/>
</dbReference>
<feature type="domain" description="LysM" evidence="14">
    <location>
        <begin position="182"/>
        <end position="227"/>
    </location>
</feature>
<keyword evidence="8 11" id="KW-0472">Membrane</keyword>
<dbReference type="Gene3D" id="3.30.200.20">
    <property type="entry name" value="Phosphorylase Kinase, domain 1"/>
    <property type="match status" value="1"/>
</dbReference>
<feature type="region of interest" description="Disordered" evidence="10">
    <location>
        <begin position="233"/>
        <end position="260"/>
    </location>
</feature>
<dbReference type="FunFam" id="1.10.510.10:FF:000468">
    <property type="entry name" value="PTI1-like tyrosine-protein kinase 3"/>
    <property type="match status" value="1"/>
</dbReference>
<dbReference type="GO" id="GO:0005524">
    <property type="term" value="F:ATP binding"/>
    <property type="evidence" value="ECO:0007669"/>
    <property type="project" value="UniProtKB-KW"/>
</dbReference>
<dbReference type="Proteomes" id="UP001279734">
    <property type="component" value="Unassembled WGS sequence"/>
</dbReference>
<dbReference type="InterPro" id="IPR056562">
    <property type="entry name" value="LysM2_CERK1_LYK3_4_5"/>
</dbReference>
<evidence type="ECO:0000256" key="3">
    <source>
        <dbReference type="ARBA" id="ARBA00022692"/>
    </source>
</evidence>
<dbReference type="InterPro" id="IPR056561">
    <property type="entry name" value="NFP_LYK_LysM1"/>
</dbReference>
<dbReference type="Gene3D" id="3.10.350.10">
    <property type="entry name" value="LysM domain"/>
    <property type="match status" value="1"/>
</dbReference>
<feature type="compositionally biased region" description="Low complexity" evidence="10">
    <location>
        <begin position="243"/>
        <end position="260"/>
    </location>
</feature>
<dbReference type="Pfam" id="PF23446">
    <property type="entry name" value="LysM1_NFP_LYK"/>
    <property type="match status" value="1"/>
</dbReference>
<evidence type="ECO:0000256" key="10">
    <source>
        <dbReference type="SAM" id="MobiDB-lite"/>
    </source>
</evidence>
<dbReference type="SMART" id="SM00220">
    <property type="entry name" value="S_TKc"/>
    <property type="match status" value="1"/>
</dbReference>
<reference evidence="15" key="1">
    <citation type="submission" date="2023-05" db="EMBL/GenBank/DDBJ databases">
        <title>Nepenthes gracilis genome sequencing.</title>
        <authorList>
            <person name="Fukushima K."/>
        </authorList>
    </citation>
    <scope>NUCLEOTIDE SEQUENCE</scope>
    <source>
        <strain evidence="15">SING2019-196</strain>
    </source>
</reference>
<feature type="signal peptide" evidence="12">
    <location>
        <begin position="1"/>
        <end position="23"/>
    </location>
</feature>
<dbReference type="EMBL" id="BSYO01000006">
    <property type="protein sequence ID" value="GMH06465.1"/>
    <property type="molecule type" value="Genomic_DNA"/>
</dbReference>
<feature type="domain" description="Protein kinase" evidence="13">
    <location>
        <begin position="352"/>
        <end position="626"/>
    </location>
</feature>
<feature type="transmembrane region" description="Helical" evidence="11">
    <location>
        <begin position="270"/>
        <end position="293"/>
    </location>
</feature>
<keyword evidence="7 11" id="KW-1133">Transmembrane helix</keyword>